<dbReference type="SUPFAM" id="SSF54991">
    <property type="entry name" value="Anticodon-binding domain of PheRS"/>
    <property type="match status" value="2"/>
</dbReference>
<evidence type="ECO:0000313" key="12">
    <source>
        <dbReference type="EMBL" id="OHA21960.1"/>
    </source>
</evidence>
<dbReference type="GO" id="GO:0006432">
    <property type="term" value="P:phenylalanyl-tRNA aminoacylation"/>
    <property type="evidence" value="ECO:0007669"/>
    <property type="project" value="InterPro"/>
</dbReference>
<protein>
    <recommendedName>
        <fullName evidence="2">phenylalanine--tRNA ligase</fullName>
        <ecNumber evidence="2">6.1.1.20</ecNumber>
    </recommendedName>
</protein>
<dbReference type="PROSITE" id="PS51447">
    <property type="entry name" value="FDX_ACB"/>
    <property type="match status" value="1"/>
</dbReference>
<dbReference type="InterPro" id="IPR020825">
    <property type="entry name" value="Phe-tRNA_synthase-like_B3/B4"/>
</dbReference>
<dbReference type="AlphaFoldDB" id="A0A1G2MDI9"/>
<dbReference type="Gene3D" id="3.30.70.380">
    <property type="entry name" value="Ferrodoxin-fold anticodon-binding domain"/>
    <property type="match status" value="1"/>
</dbReference>
<dbReference type="GO" id="GO:0004826">
    <property type="term" value="F:phenylalanine-tRNA ligase activity"/>
    <property type="evidence" value="ECO:0007669"/>
    <property type="project" value="UniProtKB-EC"/>
</dbReference>
<dbReference type="SMART" id="SM00873">
    <property type="entry name" value="B3_4"/>
    <property type="match status" value="1"/>
</dbReference>
<dbReference type="Pfam" id="PF03483">
    <property type="entry name" value="B3_4"/>
    <property type="match status" value="1"/>
</dbReference>
<evidence type="ECO:0000259" key="10">
    <source>
        <dbReference type="PROSITE" id="PS51447"/>
    </source>
</evidence>
<evidence type="ECO:0000259" key="11">
    <source>
        <dbReference type="PROSITE" id="PS51483"/>
    </source>
</evidence>
<dbReference type="Gene3D" id="3.30.56.10">
    <property type="match status" value="2"/>
</dbReference>
<gene>
    <name evidence="12" type="ORF">A2W52_01430</name>
</gene>
<dbReference type="PANTHER" id="PTHR10947:SF0">
    <property type="entry name" value="PHENYLALANINE--TRNA LIGASE BETA SUBUNIT"/>
    <property type="match status" value="1"/>
</dbReference>
<dbReference type="SMART" id="SM00896">
    <property type="entry name" value="FDX-ACB"/>
    <property type="match status" value="1"/>
</dbReference>
<dbReference type="SMART" id="SM00874">
    <property type="entry name" value="B5"/>
    <property type="match status" value="1"/>
</dbReference>
<dbReference type="GO" id="GO:0005524">
    <property type="term" value="F:ATP binding"/>
    <property type="evidence" value="ECO:0007669"/>
    <property type="project" value="UniProtKB-KW"/>
</dbReference>
<comment type="cofactor">
    <cofactor evidence="1">
        <name>Mg(2+)</name>
        <dbReference type="ChEBI" id="CHEBI:18420"/>
    </cofactor>
</comment>
<keyword evidence="8" id="KW-0648">Protein biosynthesis</keyword>
<keyword evidence="9" id="KW-0030">Aminoacyl-tRNA synthetase</keyword>
<keyword evidence="7" id="KW-0460">Magnesium</keyword>
<reference evidence="12 13" key="1">
    <citation type="journal article" date="2016" name="Nat. Commun.">
        <title>Thousands of microbial genomes shed light on interconnected biogeochemical processes in an aquifer system.</title>
        <authorList>
            <person name="Anantharaman K."/>
            <person name="Brown C.T."/>
            <person name="Hug L.A."/>
            <person name="Sharon I."/>
            <person name="Castelle C.J."/>
            <person name="Probst A.J."/>
            <person name="Thomas B.C."/>
            <person name="Singh A."/>
            <person name="Wilkins M.J."/>
            <person name="Karaoz U."/>
            <person name="Brodie E.L."/>
            <person name="Williams K.H."/>
            <person name="Hubbard S.S."/>
            <person name="Banfield J.F."/>
        </authorList>
    </citation>
    <scope>NUCLEOTIDE SEQUENCE [LARGE SCALE GENOMIC DNA]</scope>
</reference>
<evidence type="ECO:0000256" key="2">
    <source>
        <dbReference type="ARBA" id="ARBA00012814"/>
    </source>
</evidence>
<dbReference type="SUPFAM" id="SSF55681">
    <property type="entry name" value="Class II aaRS and biotin synthetases"/>
    <property type="match status" value="1"/>
</dbReference>
<dbReference type="PANTHER" id="PTHR10947">
    <property type="entry name" value="PHENYLALANYL-TRNA SYNTHETASE BETA CHAIN AND LEUCINE-RICH REPEAT-CONTAINING PROTEIN 47"/>
    <property type="match status" value="1"/>
</dbReference>
<dbReference type="Pfam" id="PF17759">
    <property type="entry name" value="tRNA_synthFbeta"/>
    <property type="match status" value="1"/>
</dbReference>
<dbReference type="InterPro" id="IPR009061">
    <property type="entry name" value="DNA-bd_dom_put_sf"/>
</dbReference>
<dbReference type="EC" id="6.1.1.20" evidence="2"/>
<dbReference type="GO" id="GO:0003723">
    <property type="term" value="F:RNA binding"/>
    <property type="evidence" value="ECO:0007669"/>
    <property type="project" value="InterPro"/>
</dbReference>
<evidence type="ECO:0000256" key="4">
    <source>
        <dbReference type="ARBA" id="ARBA00022723"/>
    </source>
</evidence>
<keyword evidence="4" id="KW-0479">Metal-binding</keyword>
<keyword evidence="6" id="KW-0067">ATP-binding</keyword>
<dbReference type="PROSITE" id="PS51483">
    <property type="entry name" value="B5"/>
    <property type="match status" value="1"/>
</dbReference>
<dbReference type="Proteomes" id="UP000176493">
    <property type="component" value="Unassembled WGS sequence"/>
</dbReference>
<evidence type="ECO:0000256" key="6">
    <source>
        <dbReference type="ARBA" id="ARBA00022840"/>
    </source>
</evidence>
<dbReference type="GO" id="GO:0009328">
    <property type="term" value="C:phenylalanine-tRNA ligase complex"/>
    <property type="evidence" value="ECO:0007669"/>
    <property type="project" value="TreeGrafter"/>
</dbReference>
<dbReference type="InterPro" id="IPR005146">
    <property type="entry name" value="B3/B4_tRNA-bd"/>
</dbReference>
<evidence type="ECO:0000256" key="9">
    <source>
        <dbReference type="ARBA" id="ARBA00023146"/>
    </source>
</evidence>
<evidence type="ECO:0000256" key="7">
    <source>
        <dbReference type="ARBA" id="ARBA00022842"/>
    </source>
</evidence>
<dbReference type="SUPFAM" id="SSF46955">
    <property type="entry name" value="Putative DNA-binding domain"/>
    <property type="match status" value="2"/>
</dbReference>
<evidence type="ECO:0000256" key="8">
    <source>
        <dbReference type="ARBA" id="ARBA00022917"/>
    </source>
</evidence>
<keyword evidence="5" id="KW-0547">Nucleotide-binding</keyword>
<dbReference type="InterPro" id="IPR041616">
    <property type="entry name" value="PheRS_beta_core"/>
</dbReference>
<dbReference type="Gene3D" id="3.50.40.10">
    <property type="entry name" value="Phenylalanyl-trna Synthetase, Chain B, domain 3"/>
    <property type="match status" value="1"/>
</dbReference>
<sequence length="681" mass="74202">MLVSYNWLQTYFKEKLPPAEKVGEVLTFSAFEIDGIEQKNGDSVLDVKVLPDRAHYALCHRGIAHEIAAAIDEKIVLPLKKNPNVEKLPPLKVVISDPNPISHKLEAESCISDCRRYIGRRVSGVKISESPKRLKERLESIGERSINNVVDAANFVMFDMGQPLHAFDADKVKGAIQIRRAESGEKISTLDCKDIILDSEILMIADDMGPLAIAGIKGGKRAEVGPETKNLILESANFEPTLIRRASERLQIRTGASKRFENEISPEVAGKAMTEFSALLADLLPEAEFGEVKDAYPTPARQSVIEAKINFINSLLDLKISEKEIAGILERLGIAVEIRGGGVLSAAIPFERLDLKIPEDLAEEVGRLYGYDKVPVAALPAAKLETATPARFYLENRIREILVAGGFSEIMASSLSAKGELAIEKPLASDKSFLRTNLSENLKTSLKLNAANAPLIGLPEVKIFEIGKVWPASASASAGEFGGREESHLALGYAPGRIKNKGIVEGAVKKISAELGIELKAKITDNAAEIDLEPIPPKISAPENWRPKLPPVETTKYKPFSTYPFIVRDVALFVPENISDQAVWSVIEKAVGQSADLLANHYLFDIYKPKGPPAGAAPVRLPVRDTQTGAPRAGGQAGEQKISYAFRLVFQSAGRTLADGEVNKIMAEVYKGLADRGWQAR</sequence>
<dbReference type="EMBL" id="MHRJ01000034">
    <property type="protein sequence ID" value="OHA21960.1"/>
    <property type="molecule type" value="Genomic_DNA"/>
</dbReference>
<feature type="domain" description="B5" evidence="11">
    <location>
        <begin position="300"/>
        <end position="376"/>
    </location>
</feature>
<evidence type="ECO:0000313" key="13">
    <source>
        <dbReference type="Proteomes" id="UP000176493"/>
    </source>
</evidence>
<dbReference type="GO" id="GO:0000287">
    <property type="term" value="F:magnesium ion binding"/>
    <property type="evidence" value="ECO:0007669"/>
    <property type="project" value="InterPro"/>
</dbReference>
<dbReference type="InterPro" id="IPR045864">
    <property type="entry name" value="aa-tRNA-synth_II/BPL/LPL"/>
</dbReference>
<dbReference type="Pfam" id="PF03484">
    <property type="entry name" value="B5"/>
    <property type="match status" value="1"/>
</dbReference>
<dbReference type="InterPro" id="IPR036690">
    <property type="entry name" value="Fdx_antiC-bd_sf"/>
</dbReference>
<dbReference type="InterPro" id="IPR005147">
    <property type="entry name" value="tRNA_synthase_B5-dom"/>
</dbReference>
<accession>A0A1G2MDI9</accession>
<organism evidence="12 13">
    <name type="scientific">Candidatus Taylorbacteria bacterium RIFCSPHIGHO2_02_49_25</name>
    <dbReference type="NCBI Taxonomy" id="1802305"/>
    <lineage>
        <taxon>Bacteria</taxon>
        <taxon>Candidatus Tayloriibacteriota</taxon>
    </lineage>
</organism>
<evidence type="ECO:0000256" key="1">
    <source>
        <dbReference type="ARBA" id="ARBA00001946"/>
    </source>
</evidence>
<name>A0A1G2MDI9_9BACT</name>
<comment type="caution">
    <text evidence="12">The sequence shown here is derived from an EMBL/GenBank/DDBJ whole genome shotgun (WGS) entry which is preliminary data.</text>
</comment>
<feature type="domain" description="FDX-ACB" evidence="10">
    <location>
        <begin position="561"/>
        <end position="681"/>
    </location>
</feature>
<evidence type="ECO:0000256" key="5">
    <source>
        <dbReference type="ARBA" id="ARBA00022741"/>
    </source>
</evidence>
<evidence type="ECO:0000256" key="3">
    <source>
        <dbReference type="ARBA" id="ARBA00022598"/>
    </source>
</evidence>
<dbReference type="InterPro" id="IPR005121">
    <property type="entry name" value="Fdx_antiC-bd"/>
</dbReference>
<dbReference type="Gene3D" id="3.30.930.10">
    <property type="entry name" value="Bira Bifunctional Protein, Domain 2"/>
    <property type="match status" value="1"/>
</dbReference>
<dbReference type="SUPFAM" id="SSF56037">
    <property type="entry name" value="PheT/TilS domain"/>
    <property type="match status" value="1"/>
</dbReference>
<proteinExistence type="predicted"/>
<keyword evidence="3" id="KW-0436">Ligase</keyword>
<dbReference type="InterPro" id="IPR045060">
    <property type="entry name" value="Phe-tRNA-ligase_IIc_bsu"/>
</dbReference>